<evidence type="ECO:0000256" key="8">
    <source>
        <dbReference type="ARBA" id="ARBA00022801"/>
    </source>
</evidence>
<dbReference type="PANTHER" id="PTHR30457">
    <property type="entry name" value="5'-NUCLEOTIDASE SURE"/>
    <property type="match status" value="1"/>
</dbReference>
<evidence type="ECO:0000256" key="3">
    <source>
        <dbReference type="ARBA" id="ARBA00004496"/>
    </source>
</evidence>
<sequence length="257" mass="27906">MRILLTNDDGVNAGGLKVLEELARRFSDDLWVVAPAEEQSGAGHSLTLSRPIRLRKLGERRFCVTGTPTDSVMMAVGHLMRELKPDLVLSGVNRGANLADDVTYSGTVSAAMEGALAGVPAIALSQVYAREGMGDTVPFDAAIGWGERVLRPLIEAEFAPRTLVNVNFPALPADQVKGIRIVRQGFHDYGRARIDKRTDPRGYDYFWFGLRPMVQTPAQDTDIEAVADGYISVTPLQLDLTHGASMGALRSAYDYGS</sequence>
<protein>
    <recommendedName>
        <fullName evidence="9">5'-nucleotidase SurE</fullName>
        <ecNumber evidence="9">3.1.3.5</ecNumber>
    </recommendedName>
    <alternativeName>
        <fullName evidence="9">Nucleoside 5'-monophosphate phosphohydrolase</fullName>
    </alternativeName>
</protein>
<dbReference type="EMBL" id="WQMS01000001">
    <property type="protein sequence ID" value="MVO76605.1"/>
    <property type="molecule type" value="Genomic_DNA"/>
</dbReference>
<dbReference type="InterPro" id="IPR036523">
    <property type="entry name" value="SurE-like_sf"/>
</dbReference>
<proteinExistence type="inferred from homology"/>
<dbReference type="SUPFAM" id="SSF64167">
    <property type="entry name" value="SurE-like"/>
    <property type="match status" value="1"/>
</dbReference>
<dbReference type="EC" id="3.1.3.5" evidence="9"/>
<accession>A0A6I4IWZ2</accession>
<dbReference type="GO" id="GO:0004309">
    <property type="term" value="F:exopolyphosphatase activity"/>
    <property type="evidence" value="ECO:0007669"/>
    <property type="project" value="TreeGrafter"/>
</dbReference>
<keyword evidence="8 9" id="KW-0378">Hydrolase</keyword>
<dbReference type="Pfam" id="PF01975">
    <property type="entry name" value="SurE"/>
    <property type="match status" value="1"/>
</dbReference>
<feature type="binding site" evidence="9">
    <location>
        <position position="93"/>
    </location>
    <ligand>
        <name>a divalent metal cation</name>
        <dbReference type="ChEBI" id="CHEBI:60240"/>
    </ligand>
</feature>
<evidence type="ECO:0000313" key="12">
    <source>
        <dbReference type="Proteomes" id="UP000441389"/>
    </source>
</evidence>
<evidence type="ECO:0000256" key="4">
    <source>
        <dbReference type="ARBA" id="ARBA00011062"/>
    </source>
</evidence>
<comment type="function">
    <text evidence="9">Nucleotidase that shows phosphatase activity on nucleoside 5'-monophosphates.</text>
</comment>
<comment type="cofactor">
    <cofactor evidence="2">
        <name>Mg(2+)</name>
        <dbReference type="ChEBI" id="CHEBI:18420"/>
    </cofactor>
</comment>
<organism evidence="11 12">
    <name type="scientific">Sphingomonas horti</name>
    <dbReference type="NCBI Taxonomy" id="2682842"/>
    <lineage>
        <taxon>Bacteria</taxon>
        <taxon>Pseudomonadati</taxon>
        <taxon>Pseudomonadota</taxon>
        <taxon>Alphaproteobacteria</taxon>
        <taxon>Sphingomonadales</taxon>
        <taxon>Sphingomonadaceae</taxon>
        <taxon>Sphingomonas</taxon>
    </lineage>
</organism>
<evidence type="ECO:0000256" key="6">
    <source>
        <dbReference type="ARBA" id="ARBA00022723"/>
    </source>
</evidence>
<reference evidence="11 12" key="1">
    <citation type="submission" date="2019-12" db="EMBL/GenBank/DDBJ databases">
        <authorList>
            <person name="Huq M.A."/>
        </authorList>
    </citation>
    <scope>NUCLEOTIDE SEQUENCE [LARGE SCALE GENOMIC DNA]</scope>
    <source>
        <strain evidence="11 12">MAH-20</strain>
    </source>
</reference>
<comment type="caution">
    <text evidence="11">The sequence shown here is derived from an EMBL/GenBank/DDBJ whole genome shotgun (WGS) entry which is preliminary data.</text>
</comment>
<evidence type="ECO:0000256" key="1">
    <source>
        <dbReference type="ARBA" id="ARBA00000815"/>
    </source>
</evidence>
<keyword evidence="7 9" id="KW-0547">Nucleotide-binding</keyword>
<dbReference type="PANTHER" id="PTHR30457:SF12">
    <property type="entry name" value="5'_3'-NUCLEOTIDASE SURE"/>
    <property type="match status" value="1"/>
</dbReference>
<dbReference type="GO" id="GO:0008253">
    <property type="term" value="F:5'-nucleotidase activity"/>
    <property type="evidence" value="ECO:0007669"/>
    <property type="project" value="UniProtKB-UniRule"/>
</dbReference>
<comment type="catalytic activity">
    <reaction evidence="1 9">
        <text>a ribonucleoside 5'-phosphate + H2O = a ribonucleoside + phosphate</text>
        <dbReference type="Rhea" id="RHEA:12484"/>
        <dbReference type="ChEBI" id="CHEBI:15377"/>
        <dbReference type="ChEBI" id="CHEBI:18254"/>
        <dbReference type="ChEBI" id="CHEBI:43474"/>
        <dbReference type="ChEBI" id="CHEBI:58043"/>
        <dbReference type="EC" id="3.1.3.5"/>
    </reaction>
</comment>
<dbReference type="FunFam" id="3.40.1210.10:FF:000001">
    <property type="entry name" value="5'/3'-nucleotidase SurE"/>
    <property type="match status" value="1"/>
</dbReference>
<evidence type="ECO:0000256" key="7">
    <source>
        <dbReference type="ARBA" id="ARBA00022741"/>
    </source>
</evidence>
<keyword evidence="5 9" id="KW-0963">Cytoplasm</keyword>
<dbReference type="NCBIfam" id="TIGR00087">
    <property type="entry name" value="surE"/>
    <property type="match status" value="1"/>
</dbReference>
<comment type="cofactor">
    <cofactor evidence="9">
        <name>a divalent metal cation</name>
        <dbReference type="ChEBI" id="CHEBI:60240"/>
    </cofactor>
    <text evidence="9">Binds 1 divalent metal cation per subunit.</text>
</comment>
<dbReference type="InterPro" id="IPR030048">
    <property type="entry name" value="SurE"/>
</dbReference>
<dbReference type="Proteomes" id="UP000441389">
    <property type="component" value="Unassembled WGS sequence"/>
</dbReference>
<keyword evidence="6 9" id="KW-0479">Metal-binding</keyword>
<dbReference type="InterPro" id="IPR002828">
    <property type="entry name" value="SurE-like_Pase/nucleotidase"/>
</dbReference>
<dbReference type="GO" id="GO:0000166">
    <property type="term" value="F:nucleotide binding"/>
    <property type="evidence" value="ECO:0007669"/>
    <property type="project" value="UniProtKB-KW"/>
</dbReference>
<feature type="domain" description="Survival protein SurE-like phosphatase/nucleotidase" evidence="10">
    <location>
        <begin position="3"/>
        <end position="189"/>
    </location>
</feature>
<dbReference type="Gene3D" id="3.40.1210.10">
    <property type="entry name" value="Survival protein SurE-like phosphatase/nucleotidase"/>
    <property type="match status" value="1"/>
</dbReference>
<dbReference type="GO" id="GO:0046872">
    <property type="term" value="F:metal ion binding"/>
    <property type="evidence" value="ECO:0007669"/>
    <property type="project" value="UniProtKB-UniRule"/>
</dbReference>
<dbReference type="RefSeq" id="WP_157025292.1">
    <property type="nucleotide sequence ID" value="NZ_WQMS01000001.1"/>
</dbReference>
<gene>
    <name evidence="9 11" type="primary">surE</name>
    <name evidence="11" type="ORF">GON01_01440</name>
</gene>
<feature type="binding site" evidence="9">
    <location>
        <position position="9"/>
    </location>
    <ligand>
        <name>a divalent metal cation</name>
        <dbReference type="ChEBI" id="CHEBI:60240"/>
    </ligand>
</feature>
<dbReference type="GO" id="GO:0008254">
    <property type="term" value="F:3'-nucleotidase activity"/>
    <property type="evidence" value="ECO:0007669"/>
    <property type="project" value="TreeGrafter"/>
</dbReference>
<feature type="binding site" evidence="9">
    <location>
        <position position="8"/>
    </location>
    <ligand>
        <name>a divalent metal cation</name>
        <dbReference type="ChEBI" id="CHEBI:60240"/>
    </ligand>
</feature>
<evidence type="ECO:0000313" key="11">
    <source>
        <dbReference type="EMBL" id="MVO76605.1"/>
    </source>
</evidence>
<feature type="binding site" evidence="9">
    <location>
        <position position="40"/>
    </location>
    <ligand>
        <name>a divalent metal cation</name>
        <dbReference type="ChEBI" id="CHEBI:60240"/>
    </ligand>
</feature>
<comment type="similarity">
    <text evidence="4 9">Belongs to the SurE nucleotidase family.</text>
</comment>
<dbReference type="AlphaFoldDB" id="A0A6I4IWZ2"/>
<evidence type="ECO:0000256" key="9">
    <source>
        <dbReference type="HAMAP-Rule" id="MF_00060"/>
    </source>
</evidence>
<dbReference type="HAMAP" id="MF_00060">
    <property type="entry name" value="SurE"/>
    <property type="match status" value="1"/>
</dbReference>
<dbReference type="GO" id="GO:0005737">
    <property type="term" value="C:cytoplasm"/>
    <property type="evidence" value="ECO:0007669"/>
    <property type="project" value="UniProtKB-SubCell"/>
</dbReference>
<name>A0A6I4IWZ2_9SPHN</name>
<dbReference type="NCBIfam" id="NF001490">
    <property type="entry name" value="PRK00346.1-4"/>
    <property type="match status" value="1"/>
</dbReference>
<evidence type="ECO:0000256" key="2">
    <source>
        <dbReference type="ARBA" id="ARBA00001946"/>
    </source>
</evidence>
<evidence type="ECO:0000256" key="5">
    <source>
        <dbReference type="ARBA" id="ARBA00022490"/>
    </source>
</evidence>
<keyword evidence="12" id="KW-1185">Reference proteome</keyword>
<comment type="subcellular location">
    <subcellularLocation>
        <location evidence="3 9">Cytoplasm</location>
    </subcellularLocation>
</comment>
<evidence type="ECO:0000259" key="10">
    <source>
        <dbReference type="Pfam" id="PF01975"/>
    </source>
</evidence>